<dbReference type="Proteomes" id="UP000008370">
    <property type="component" value="Unassembled WGS sequence"/>
</dbReference>
<dbReference type="RefSeq" id="XP_007390615.1">
    <property type="nucleotide sequence ID" value="XM_007390553.1"/>
</dbReference>
<protein>
    <submittedName>
        <fullName evidence="2">Uncharacterized protein</fullName>
    </submittedName>
</protein>
<name>K5WB43_PHACS</name>
<dbReference type="KEGG" id="pco:PHACADRAFT_190331"/>
<gene>
    <name evidence="2" type="ORF">PHACADRAFT_190331</name>
</gene>
<sequence>MSLRDLLDVLLCRHAVVLRILRPRPLSACGDYYAHGEHAHQPLYFPPASYPLFDPHIFLGQSPLSPPALVLPPYDDSRYSDPFPSLSSTYEDYPPQHGQHEPPNESTPLIHSPIPVSAYSTLLAHVEYASQESSTSSPKSPQAETLHESSQDVAHSHPTIIALSPAPEHPPLPPAFDISEDGDLKSRGTVEPYTALHATFPTPSELLNGLMQDKSEASAVSGAHVPVEVLDACQLSDPPSPPSQPAARARNRARIPSTLRPAQPGKPENLRKGYFRSVADNVGFQPTDPDTVTSHDKKRHYLECLEQYILWLHDQIGLAGHAPSRLERIDSYRGLNSPTIRAGYSQA</sequence>
<dbReference type="STRING" id="650164.K5WB43"/>
<accession>K5WB43</accession>
<dbReference type="GeneID" id="18910670"/>
<organism evidence="2 3">
    <name type="scientific">Phanerochaete carnosa (strain HHB-10118-sp)</name>
    <name type="common">White-rot fungus</name>
    <name type="synonym">Peniophora carnosa</name>
    <dbReference type="NCBI Taxonomy" id="650164"/>
    <lineage>
        <taxon>Eukaryota</taxon>
        <taxon>Fungi</taxon>
        <taxon>Dikarya</taxon>
        <taxon>Basidiomycota</taxon>
        <taxon>Agaricomycotina</taxon>
        <taxon>Agaricomycetes</taxon>
        <taxon>Polyporales</taxon>
        <taxon>Phanerochaetaceae</taxon>
        <taxon>Phanerochaete</taxon>
    </lineage>
</organism>
<dbReference type="InParanoid" id="K5WB43"/>
<evidence type="ECO:0000313" key="2">
    <source>
        <dbReference type="EMBL" id="EKM61183.1"/>
    </source>
</evidence>
<feature type="compositionally biased region" description="Low complexity" evidence="1">
    <location>
        <begin position="129"/>
        <end position="144"/>
    </location>
</feature>
<proteinExistence type="predicted"/>
<dbReference type="AlphaFoldDB" id="K5WB43"/>
<evidence type="ECO:0000256" key="1">
    <source>
        <dbReference type="SAM" id="MobiDB-lite"/>
    </source>
</evidence>
<feature type="region of interest" description="Disordered" evidence="1">
    <location>
        <begin position="129"/>
        <end position="155"/>
    </location>
</feature>
<feature type="region of interest" description="Disordered" evidence="1">
    <location>
        <begin position="81"/>
        <end position="107"/>
    </location>
</feature>
<dbReference type="HOGENOM" id="CLU_062667_0_0_1"/>
<feature type="region of interest" description="Disordered" evidence="1">
    <location>
        <begin position="233"/>
        <end position="270"/>
    </location>
</feature>
<evidence type="ECO:0000313" key="3">
    <source>
        <dbReference type="Proteomes" id="UP000008370"/>
    </source>
</evidence>
<dbReference type="OrthoDB" id="3258400at2759"/>
<reference evidence="2 3" key="1">
    <citation type="journal article" date="2012" name="BMC Genomics">
        <title>Comparative genomics of the white-rot fungi, Phanerochaete carnosa and P. chrysosporium, to elucidate the genetic basis of the distinct wood types they colonize.</title>
        <authorList>
            <person name="Suzuki H."/>
            <person name="MacDonald J."/>
            <person name="Syed K."/>
            <person name="Salamov A."/>
            <person name="Hori C."/>
            <person name="Aerts A."/>
            <person name="Henrissat B."/>
            <person name="Wiebenga A."/>
            <person name="vanKuyk P.A."/>
            <person name="Barry K."/>
            <person name="Lindquist E."/>
            <person name="LaButti K."/>
            <person name="Lapidus A."/>
            <person name="Lucas S."/>
            <person name="Coutinho P."/>
            <person name="Gong Y."/>
            <person name="Samejima M."/>
            <person name="Mahadevan R."/>
            <person name="Abou-Zaid M."/>
            <person name="de Vries R.P."/>
            <person name="Igarashi K."/>
            <person name="Yadav J.S."/>
            <person name="Grigoriev I.V."/>
            <person name="Master E.R."/>
        </authorList>
    </citation>
    <scope>NUCLEOTIDE SEQUENCE [LARGE SCALE GENOMIC DNA]</scope>
    <source>
        <strain evidence="2 3">HHB-10118-sp</strain>
    </source>
</reference>
<dbReference type="EMBL" id="JH930468">
    <property type="protein sequence ID" value="EKM61183.1"/>
    <property type="molecule type" value="Genomic_DNA"/>
</dbReference>
<keyword evidence="3" id="KW-1185">Reference proteome</keyword>